<keyword evidence="4 6" id="KW-1133">Transmembrane helix</keyword>
<keyword evidence="9" id="KW-1185">Reference proteome</keyword>
<accession>A0A8S0X2T0</accession>
<evidence type="ECO:0000256" key="2">
    <source>
        <dbReference type="ARBA" id="ARBA00022448"/>
    </source>
</evidence>
<dbReference type="EMBL" id="CDGJ01000033">
    <property type="protein sequence ID" value="CEJ06725.1"/>
    <property type="molecule type" value="Genomic_DNA"/>
</dbReference>
<dbReference type="RefSeq" id="WP_240983273.1">
    <property type="nucleotide sequence ID" value="NZ_CDGJ01000033.1"/>
</dbReference>
<protein>
    <submittedName>
        <fullName evidence="7">Amino acid/polyamine transporter I</fullName>
    </submittedName>
    <submittedName>
        <fullName evidence="8">Cationic amino acid transporter 4, vacuolar</fullName>
    </submittedName>
</protein>
<evidence type="ECO:0000256" key="1">
    <source>
        <dbReference type="ARBA" id="ARBA00004141"/>
    </source>
</evidence>
<dbReference type="PANTHER" id="PTHR43243:SF4">
    <property type="entry name" value="CATIONIC AMINO ACID TRANSPORTER 4"/>
    <property type="match status" value="1"/>
</dbReference>
<name>A0A8S0X2T0_9FIRM</name>
<evidence type="ECO:0000256" key="3">
    <source>
        <dbReference type="ARBA" id="ARBA00022692"/>
    </source>
</evidence>
<dbReference type="Proteomes" id="UP000836597">
    <property type="component" value="Chromosome"/>
</dbReference>
<feature type="transmembrane region" description="Helical" evidence="6">
    <location>
        <begin position="433"/>
        <end position="451"/>
    </location>
</feature>
<organism evidence="7">
    <name type="scientific">Acididesulfobacillus acetoxydans</name>
    <dbReference type="NCBI Taxonomy" id="1561005"/>
    <lineage>
        <taxon>Bacteria</taxon>
        <taxon>Bacillati</taxon>
        <taxon>Bacillota</taxon>
        <taxon>Clostridia</taxon>
        <taxon>Eubacteriales</taxon>
        <taxon>Peptococcaceae</taxon>
        <taxon>Acididesulfobacillus</taxon>
    </lineage>
</organism>
<dbReference type="InterPro" id="IPR002293">
    <property type="entry name" value="AA/rel_permease1"/>
</dbReference>
<evidence type="ECO:0000256" key="5">
    <source>
        <dbReference type="ARBA" id="ARBA00023136"/>
    </source>
</evidence>
<sequence length="485" mass="51612">MNLLRTKSVQQLVSESEEQQTKLKRALSAFDLTALGIGGIIGTGIFVLTGIGASNFAGPALVISFIIAGLASGLAALSYAEFAAMIPVAGSAYTYGYAALGEIFAWVIGWDLLLEYGLASSTVAVGWSGYLVNLLSAIGVNLPAWATNAPGAGGIIDLPAILIVGLIVSLLTVGVKESKWVNNIIVVVKLAVILLFIAVGTSHVTPANWHPYMPFGWGGVMTGASIIFFAYLGFDAVSTAAEEAKKPQRDLPIGLMASLGISTVLYILVTMILTGMVNYTKLNTSAPVSFALNYIGMHWAAALLSVGAIAGITSVLLVDLFAQTRILYAMSRDGLLPPVFSSVHQKFKTPHVSTRLVGLVVAAMAGFTPIKDLAEMANIGTLFAFVIVSAAVIVLRKTKPEQRRPFRVPLVPWLPLLAIVACLYLMYSLPLLTWIRFVVWLAVGLIIYWRYGSRHSLLQKGENGRLSGDKTMGTDPQKGGRGAAR</sequence>
<dbReference type="Gene3D" id="1.20.1740.10">
    <property type="entry name" value="Amino acid/polyamine transporter I"/>
    <property type="match status" value="1"/>
</dbReference>
<keyword evidence="2" id="KW-0813">Transport</keyword>
<dbReference type="PANTHER" id="PTHR43243">
    <property type="entry name" value="INNER MEMBRANE TRANSPORTER YGJI-RELATED"/>
    <property type="match status" value="1"/>
</dbReference>
<keyword evidence="5 6" id="KW-0472">Membrane</keyword>
<reference evidence="7" key="2">
    <citation type="submission" date="2020-01" db="EMBL/GenBank/DDBJ databases">
        <authorList>
            <person name="Hornung B."/>
        </authorList>
    </citation>
    <scope>NUCLEOTIDE SEQUENCE</scope>
    <source>
        <strain evidence="7">PacBioINE</strain>
    </source>
</reference>
<comment type="subcellular location">
    <subcellularLocation>
        <location evidence="1">Membrane</location>
        <topology evidence="1">Multi-pass membrane protein</topology>
    </subcellularLocation>
</comment>
<evidence type="ECO:0000256" key="6">
    <source>
        <dbReference type="SAM" id="Phobius"/>
    </source>
</evidence>
<feature type="transmembrane region" description="Helical" evidence="6">
    <location>
        <begin position="180"/>
        <end position="200"/>
    </location>
</feature>
<evidence type="ECO:0000313" key="8">
    <source>
        <dbReference type="EMBL" id="CEJ06725.1"/>
    </source>
</evidence>
<dbReference type="Pfam" id="PF13520">
    <property type="entry name" value="AA_permease_2"/>
    <property type="match status" value="1"/>
</dbReference>
<proteinExistence type="predicted"/>
<dbReference type="GO" id="GO:0016020">
    <property type="term" value="C:membrane"/>
    <property type="evidence" value="ECO:0007669"/>
    <property type="project" value="UniProtKB-SubCell"/>
</dbReference>
<feature type="transmembrane region" description="Helical" evidence="6">
    <location>
        <begin position="60"/>
        <end position="80"/>
    </location>
</feature>
<feature type="transmembrane region" description="Helical" evidence="6">
    <location>
        <begin position="32"/>
        <end position="53"/>
    </location>
</feature>
<evidence type="ECO:0000256" key="4">
    <source>
        <dbReference type="ARBA" id="ARBA00022989"/>
    </source>
</evidence>
<gene>
    <name evidence="7" type="ORF">DEACI_0092</name>
    <name evidence="8" type="ORF">DEACI_1175</name>
</gene>
<feature type="transmembrane region" description="Helical" evidence="6">
    <location>
        <begin position="376"/>
        <end position="395"/>
    </location>
</feature>
<dbReference type="EMBL" id="LR746496">
    <property type="protein sequence ID" value="CAA7599470.1"/>
    <property type="molecule type" value="Genomic_DNA"/>
</dbReference>
<dbReference type="Proteomes" id="UP001071230">
    <property type="component" value="Unassembled WGS sequence"/>
</dbReference>
<feature type="transmembrane region" description="Helical" evidence="6">
    <location>
        <begin position="152"/>
        <end position="173"/>
    </location>
</feature>
<feature type="transmembrane region" description="Helical" evidence="6">
    <location>
        <begin position="407"/>
        <end position="427"/>
    </location>
</feature>
<evidence type="ECO:0000313" key="9">
    <source>
        <dbReference type="Proteomes" id="UP001071230"/>
    </source>
</evidence>
<feature type="transmembrane region" description="Helical" evidence="6">
    <location>
        <begin position="125"/>
        <end position="146"/>
    </location>
</feature>
<dbReference type="PIRSF" id="PIRSF006060">
    <property type="entry name" value="AA_transporter"/>
    <property type="match status" value="1"/>
</dbReference>
<keyword evidence="3 6" id="KW-0812">Transmembrane</keyword>
<dbReference type="GO" id="GO:0015171">
    <property type="term" value="F:amino acid transmembrane transporter activity"/>
    <property type="evidence" value="ECO:0007669"/>
    <property type="project" value="TreeGrafter"/>
</dbReference>
<feature type="transmembrane region" description="Helical" evidence="6">
    <location>
        <begin position="255"/>
        <end position="279"/>
    </location>
</feature>
<reference evidence="8" key="1">
    <citation type="submission" date="2014-11" db="EMBL/GenBank/DDBJ databases">
        <authorList>
            <person name="Hornung B.V."/>
        </authorList>
    </citation>
    <scope>NUCLEOTIDE SEQUENCE</scope>
    <source>
        <strain evidence="8">INE</strain>
    </source>
</reference>
<feature type="transmembrane region" description="Helical" evidence="6">
    <location>
        <begin position="92"/>
        <end position="113"/>
    </location>
</feature>
<feature type="transmembrane region" description="Helical" evidence="6">
    <location>
        <begin position="299"/>
        <end position="322"/>
    </location>
</feature>
<evidence type="ECO:0000313" key="7">
    <source>
        <dbReference type="EMBL" id="CAA7599470.1"/>
    </source>
</evidence>
<feature type="transmembrane region" description="Helical" evidence="6">
    <location>
        <begin position="352"/>
        <end position="370"/>
    </location>
</feature>
<dbReference type="AlphaFoldDB" id="A0A8S0X2T0"/>
<dbReference type="KEGG" id="aacx:DEACI_0092"/>
<feature type="transmembrane region" description="Helical" evidence="6">
    <location>
        <begin position="212"/>
        <end position="234"/>
    </location>
</feature>